<evidence type="ECO:0000313" key="2">
    <source>
        <dbReference type="EMBL" id="RVW70212.1"/>
    </source>
</evidence>
<reference evidence="2 3" key="1">
    <citation type="journal article" date="2018" name="PLoS Genet.">
        <title>Population sequencing reveals clonal diversity and ancestral inbreeding in the grapevine cultivar Chardonnay.</title>
        <authorList>
            <person name="Roach M.J."/>
            <person name="Johnson D.L."/>
            <person name="Bohlmann J."/>
            <person name="van Vuuren H.J."/>
            <person name="Jones S.J."/>
            <person name="Pretorius I.S."/>
            <person name="Schmidt S.A."/>
            <person name="Borneman A.R."/>
        </authorList>
    </citation>
    <scope>NUCLEOTIDE SEQUENCE [LARGE SCALE GENOMIC DNA]</scope>
    <source>
        <strain evidence="3">cv. Chardonnay</strain>
        <tissue evidence="2">Leaf</tissue>
    </source>
</reference>
<dbReference type="Gene3D" id="3.30.420.10">
    <property type="entry name" value="Ribonuclease H-like superfamily/Ribonuclease H"/>
    <property type="match status" value="1"/>
</dbReference>
<dbReference type="GO" id="GO:0003676">
    <property type="term" value="F:nucleic acid binding"/>
    <property type="evidence" value="ECO:0007669"/>
    <property type="project" value="InterPro"/>
</dbReference>
<dbReference type="InterPro" id="IPR057670">
    <property type="entry name" value="SH3_retrovirus"/>
</dbReference>
<feature type="domain" description="Retroviral polymerase SH3-like" evidence="1">
    <location>
        <begin position="93"/>
        <end position="127"/>
    </location>
</feature>
<evidence type="ECO:0000313" key="3">
    <source>
        <dbReference type="Proteomes" id="UP000288805"/>
    </source>
</evidence>
<sequence length="339" mass="38922">MDDFKMGQTHHVGQSGDSGIEQIWLWHRRFEQNGVVECKNRHILETTRVFLLGAHVPSSYWPDVVITVVHLINQMPSWIMGFKTPLQALAASYATNQKGHRCYDPTNKWLYVTMDVTFLESEMFYHPSNSFLKGKTHDEELNWFKDIPDIPLTTEPPMSMGMEQTIELPMPTTETPTSIAKTLPHSTVLHDPTFENIPKEIPEVSSHLVTKHLTDDGYQLPLRHNCGKPPERYSLDIETHKSKYPIANYISTEKLSEPLKSFSNALLTHHISTSVDEALQDLKWVQAMKEEMKALLKNKTWILVSLPEGHKIVGCKWVFSIKYKADGSIERYKARLVVK</sequence>
<gene>
    <name evidence="2" type="primary">POLX_2021</name>
    <name evidence="2" type="ORF">CK203_051484</name>
</gene>
<dbReference type="Proteomes" id="UP000288805">
    <property type="component" value="Unassembled WGS sequence"/>
</dbReference>
<name>A0A438GDC3_VITVI</name>
<accession>A0A438GDC3</accession>
<organism evidence="2 3">
    <name type="scientific">Vitis vinifera</name>
    <name type="common">Grape</name>
    <dbReference type="NCBI Taxonomy" id="29760"/>
    <lineage>
        <taxon>Eukaryota</taxon>
        <taxon>Viridiplantae</taxon>
        <taxon>Streptophyta</taxon>
        <taxon>Embryophyta</taxon>
        <taxon>Tracheophyta</taxon>
        <taxon>Spermatophyta</taxon>
        <taxon>Magnoliopsida</taxon>
        <taxon>eudicotyledons</taxon>
        <taxon>Gunneridae</taxon>
        <taxon>Pentapetalae</taxon>
        <taxon>rosids</taxon>
        <taxon>Vitales</taxon>
        <taxon>Vitaceae</taxon>
        <taxon>Viteae</taxon>
        <taxon>Vitis</taxon>
    </lineage>
</organism>
<dbReference type="InterPro" id="IPR036397">
    <property type="entry name" value="RNaseH_sf"/>
</dbReference>
<evidence type="ECO:0000259" key="1">
    <source>
        <dbReference type="Pfam" id="PF25597"/>
    </source>
</evidence>
<protein>
    <submittedName>
        <fullName evidence="2">Retrovirus-related Pol polyprotein from transposon TNT 1-94</fullName>
    </submittedName>
</protein>
<comment type="caution">
    <text evidence="2">The sequence shown here is derived from an EMBL/GenBank/DDBJ whole genome shotgun (WGS) entry which is preliminary data.</text>
</comment>
<dbReference type="EMBL" id="QGNW01000470">
    <property type="protein sequence ID" value="RVW70212.1"/>
    <property type="molecule type" value="Genomic_DNA"/>
</dbReference>
<proteinExistence type="predicted"/>
<dbReference type="SUPFAM" id="SSF53098">
    <property type="entry name" value="Ribonuclease H-like"/>
    <property type="match status" value="1"/>
</dbReference>
<dbReference type="AlphaFoldDB" id="A0A438GDC3"/>
<dbReference type="Pfam" id="PF25597">
    <property type="entry name" value="SH3_retrovirus"/>
    <property type="match status" value="1"/>
</dbReference>
<dbReference type="InterPro" id="IPR012337">
    <property type="entry name" value="RNaseH-like_sf"/>
</dbReference>